<comment type="caution">
    <text evidence="2">The sequence shown here is derived from an EMBL/GenBank/DDBJ whole genome shotgun (WGS) entry which is preliminary data.</text>
</comment>
<accession>A0A4Y7SCL2</accession>
<evidence type="ECO:0000313" key="2">
    <source>
        <dbReference type="EMBL" id="TEB19020.1"/>
    </source>
</evidence>
<sequence length="96" mass="10936">MDFEPSSWIDGEEDPRMRPRLRGVPPTTRTTDLSAVPFTHPPFVRSNPPNVPDNLIPPYPREGEDVDPIRRFRYIQTTRGPASTRLNLARPQLSAT</sequence>
<keyword evidence="3" id="KW-1185">Reference proteome</keyword>
<name>A0A4Y7SCL2_COPMI</name>
<dbReference type="AlphaFoldDB" id="A0A4Y7SCL2"/>
<protein>
    <submittedName>
        <fullName evidence="2">Uncharacterized protein</fullName>
    </submittedName>
</protein>
<reference evidence="2 3" key="1">
    <citation type="journal article" date="2019" name="Nat. Ecol. Evol.">
        <title>Megaphylogeny resolves global patterns of mushroom evolution.</title>
        <authorList>
            <person name="Varga T."/>
            <person name="Krizsan K."/>
            <person name="Foldi C."/>
            <person name="Dima B."/>
            <person name="Sanchez-Garcia M."/>
            <person name="Sanchez-Ramirez S."/>
            <person name="Szollosi G.J."/>
            <person name="Szarkandi J.G."/>
            <person name="Papp V."/>
            <person name="Albert L."/>
            <person name="Andreopoulos W."/>
            <person name="Angelini C."/>
            <person name="Antonin V."/>
            <person name="Barry K.W."/>
            <person name="Bougher N.L."/>
            <person name="Buchanan P."/>
            <person name="Buyck B."/>
            <person name="Bense V."/>
            <person name="Catcheside P."/>
            <person name="Chovatia M."/>
            <person name="Cooper J."/>
            <person name="Damon W."/>
            <person name="Desjardin D."/>
            <person name="Finy P."/>
            <person name="Geml J."/>
            <person name="Haridas S."/>
            <person name="Hughes K."/>
            <person name="Justo A."/>
            <person name="Karasinski D."/>
            <person name="Kautmanova I."/>
            <person name="Kiss B."/>
            <person name="Kocsube S."/>
            <person name="Kotiranta H."/>
            <person name="LaButti K.M."/>
            <person name="Lechner B.E."/>
            <person name="Liimatainen K."/>
            <person name="Lipzen A."/>
            <person name="Lukacs Z."/>
            <person name="Mihaltcheva S."/>
            <person name="Morgado L.N."/>
            <person name="Niskanen T."/>
            <person name="Noordeloos M.E."/>
            <person name="Ohm R.A."/>
            <person name="Ortiz-Santana B."/>
            <person name="Ovrebo C."/>
            <person name="Racz N."/>
            <person name="Riley R."/>
            <person name="Savchenko A."/>
            <person name="Shiryaev A."/>
            <person name="Soop K."/>
            <person name="Spirin V."/>
            <person name="Szebenyi C."/>
            <person name="Tomsovsky M."/>
            <person name="Tulloss R.E."/>
            <person name="Uehling J."/>
            <person name="Grigoriev I.V."/>
            <person name="Vagvolgyi C."/>
            <person name="Papp T."/>
            <person name="Martin F.M."/>
            <person name="Miettinen O."/>
            <person name="Hibbett D.S."/>
            <person name="Nagy L.G."/>
        </authorList>
    </citation>
    <scope>NUCLEOTIDE SEQUENCE [LARGE SCALE GENOMIC DNA]</scope>
    <source>
        <strain evidence="2 3">FP101781</strain>
    </source>
</reference>
<evidence type="ECO:0000313" key="3">
    <source>
        <dbReference type="Proteomes" id="UP000298030"/>
    </source>
</evidence>
<organism evidence="2 3">
    <name type="scientific">Coprinellus micaceus</name>
    <name type="common">Glistening ink-cap mushroom</name>
    <name type="synonym">Coprinus micaceus</name>
    <dbReference type="NCBI Taxonomy" id="71717"/>
    <lineage>
        <taxon>Eukaryota</taxon>
        <taxon>Fungi</taxon>
        <taxon>Dikarya</taxon>
        <taxon>Basidiomycota</taxon>
        <taxon>Agaricomycotina</taxon>
        <taxon>Agaricomycetes</taxon>
        <taxon>Agaricomycetidae</taxon>
        <taxon>Agaricales</taxon>
        <taxon>Agaricineae</taxon>
        <taxon>Psathyrellaceae</taxon>
        <taxon>Coprinellus</taxon>
    </lineage>
</organism>
<feature type="compositionally biased region" description="Pro residues" evidence="1">
    <location>
        <begin position="49"/>
        <end position="60"/>
    </location>
</feature>
<evidence type="ECO:0000256" key="1">
    <source>
        <dbReference type="SAM" id="MobiDB-lite"/>
    </source>
</evidence>
<gene>
    <name evidence="2" type="ORF">FA13DRAFT_507033</name>
</gene>
<feature type="region of interest" description="Disordered" evidence="1">
    <location>
        <begin position="1"/>
        <end position="67"/>
    </location>
</feature>
<dbReference type="Proteomes" id="UP000298030">
    <property type="component" value="Unassembled WGS sequence"/>
</dbReference>
<dbReference type="EMBL" id="QPFP01000211">
    <property type="protein sequence ID" value="TEB19020.1"/>
    <property type="molecule type" value="Genomic_DNA"/>
</dbReference>
<proteinExistence type="predicted"/>